<gene>
    <name evidence="6" type="ORF">C6569_04390</name>
</gene>
<dbReference type="SUPFAM" id="SSF53850">
    <property type="entry name" value="Periplasmic binding protein-like II"/>
    <property type="match status" value="1"/>
</dbReference>
<dbReference type="OrthoDB" id="9803988at2"/>
<feature type="domain" description="Solute-binding protein family 5" evidence="5">
    <location>
        <begin position="71"/>
        <end position="432"/>
    </location>
</feature>
<name>A0A2S0N874_9HYPH</name>
<keyword evidence="3 4" id="KW-0732">Signal</keyword>
<evidence type="ECO:0000256" key="1">
    <source>
        <dbReference type="ARBA" id="ARBA00004418"/>
    </source>
</evidence>
<evidence type="ECO:0000259" key="5">
    <source>
        <dbReference type="Pfam" id="PF00496"/>
    </source>
</evidence>
<protein>
    <submittedName>
        <fullName evidence="6">ABC transporter substrate-binding protein</fullName>
    </submittedName>
</protein>
<comment type="similarity">
    <text evidence="2">Belongs to the bacterial solute-binding protein 5 family.</text>
</comment>
<evidence type="ECO:0000313" key="7">
    <source>
        <dbReference type="Proteomes" id="UP000237889"/>
    </source>
</evidence>
<dbReference type="PIRSF" id="PIRSF002741">
    <property type="entry name" value="MppA"/>
    <property type="match status" value="1"/>
</dbReference>
<proteinExistence type="inferred from homology"/>
<dbReference type="EMBL" id="CP027668">
    <property type="protein sequence ID" value="AVO44359.1"/>
    <property type="molecule type" value="Genomic_DNA"/>
</dbReference>
<evidence type="ECO:0000256" key="2">
    <source>
        <dbReference type="ARBA" id="ARBA00005695"/>
    </source>
</evidence>
<dbReference type="InterPro" id="IPR000914">
    <property type="entry name" value="SBP_5_dom"/>
</dbReference>
<dbReference type="InterPro" id="IPR039424">
    <property type="entry name" value="SBP_5"/>
</dbReference>
<evidence type="ECO:0000256" key="4">
    <source>
        <dbReference type="SAM" id="SignalP"/>
    </source>
</evidence>
<evidence type="ECO:0000313" key="6">
    <source>
        <dbReference type="EMBL" id="AVO44359.1"/>
    </source>
</evidence>
<keyword evidence="7" id="KW-1185">Reference proteome</keyword>
<dbReference type="AlphaFoldDB" id="A0A2S0N874"/>
<dbReference type="PANTHER" id="PTHR30290">
    <property type="entry name" value="PERIPLASMIC BINDING COMPONENT OF ABC TRANSPORTER"/>
    <property type="match status" value="1"/>
</dbReference>
<dbReference type="GO" id="GO:1904680">
    <property type="term" value="F:peptide transmembrane transporter activity"/>
    <property type="evidence" value="ECO:0007669"/>
    <property type="project" value="TreeGrafter"/>
</dbReference>
<dbReference type="GO" id="GO:0043190">
    <property type="term" value="C:ATP-binding cassette (ABC) transporter complex"/>
    <property type="evidence" value="ECO:0007669"/>
    <property type="project" value="InterPro"/>
</dbReference>
<organism evidence="6 7">
    <name type="scientific">Phreatobacter cathodiphilus</name>
    <dbReference type="NCBI Taxonomy" id="1868589"/>
    <lineage>
        <taxon>Bacteria</taxon>
        <taxon>Pseudomonadati</taxon>
        <taxon>Pseudomonadota</taxon>
        <taxon>Alphaproteobacteria</taxon>
        <taxon>Hyphomicrobiales</taxon>
        <taxon>Phreatobacteraceae</taxon>
        <taxon>Phreatobacter</taxon>
    </lineage>
</organism>
<sequence>MPMIRAFWSLSLVAVLASTLPAAAQTPSRLVVGMNADIRSLEPGVNRDSNTDTVIHQIFEGLVAYRRDLTVGPALADAWQVSDEGRTYTFTLREGATFHNGKPVTSAEVKWMWDRLIGASTWACRAVFDGRSGARVTAVEAPDPRTVVFRLDRASGVFLKQLANIQCHVVAAHPDSVDAEGKWTTPIGSGPLSLREWRRAEYVLLDKAPGYSPSAAPADGFSGARVMQVDQVQFRIIPDSSAREAALVTGAVDVVHQIEPQQIDTLKQRGMTVTSAPGLSWSTLLLQTDDPLLSNVKIRQAIAHALDLKQIAEARNLGMAEANPSSVSEATAFFGPGYLQWPAHDPARAQALLREAGYRGEPLKIQTNRQYANMYQNAVMAEAMLTAAGFKVQLEVIDWATQLSNYLNGRFQMQSFGFSARFDPGLMYATFIADKSQIKTAQYGDAEAIRLLAESERTADDRARAGLFAQLHAKIRTDVPIIGLYFNPNVEASHPRVQGYRPWPAGQPITWGVTKR</sequence>
<dbReference type="KEGG" id="phr:C6569_04390"/>
<comment type="subcellular location">
    <subcellularLocation>
        <location evidence="1">Periplasm</location>
    </subcellularLocation>
</comment>
<dbReference type="Gene3D" id="3.90.76.10">
    <property type="entry name" value="Dipeptide-binding Protein, Domain 1"/>
    <property type="match status" value="1"/>
</dbReference>
<accession>A0A2S0N874</accession>
<dbReference type="Pfam" id="PF00496">
    <property type="entry name" value="SBP_bac_5"/>
    <property type="match status" value="1"/>
</dbReference>
<dbReference type="InterPro" id="IPR030678">
    <property type="entry name" value="Peptide/Ni-bd"/>
</dbReference>
<dbReference type="Proteomes" id="UP000237889">
    <property type="component" value="Chromosome"/>
</dbReference>
<feature type="chain" id="PRO_5015682516" evidence="4">
    <location>
        <begin position="25"/>
        <end position="516"/>
    </location>
</feature>
<feature type="signal peptide" evidence="4">
    <location>
        <begin position="1"/>
        <end position="24"/>
    </location>
</feature>
<evidence type="ECO:0000256" key="3">
    <source>
        <dbReference type="ARBA" id="ARBA00022729"/>
    </source>
</evidence>
<dbReference type="GO" id="GO:0015833">
    <property type="term" value="P:peptide transport"/>
    <property type="evidence" value="ECO:0007669"/>
    <property type="project" value="TreeGrafter"/>
</dbReference>
<dbReference type="GO" id="GO:0030288">
    <property type="term" value="C:outer membrane-bounded periplasmic space"/>
    <property type="evidence" value="ECO:0007669"/>
    <property type="project" value="UniProtKB-ARBA"/>
</dbReference>
<reference evidence="6 7" key="1">
    <citation type="submission" date="2018-03" db="EMBL/GenBank/DDBJ databases">
        <title>Genome sequencing of Phreatobacter sp.</title>
        <authorList>
            <person name="Kim S.-J."/>
            <person name="Heo J."/>
            <person name="Kwon S.-W."/>
        </authorList>
    </citation>
    <scope>NUCLEOTIDE SEQUENCE [LARGE SCALE GENOMIC DNA]</scope>
    <source>
        <strain evidence="6 7">S-12</strain>
    </source>
</reference>
<dbReference type="PANTHER" id="PTHR30290:SF38">
    <property type="entry name" value="D,D-DIPEPTIDE-BINDING PERIPLASMIC PROTEIN DDPA-RELATED"/>
    <property type="match status" value="1"/>
</dbReference>
<dbReference type="Gene3D" id="3.10.105.10">
    <property type="entry name" value="Dipeptide-binding Protein, Domain 3"/>
    <property type="match status" value="1"/>
</dbReference>
<dbReference type="Gene3D" id="3.40.190.10">
    <property type="entry name" value="Periplasmic binding protein-like II"/>
    <property type="match status" value="1"/>
</dbReference>